<proteinExistence type="predicted"/>
<dbReference type="InterPro" id="IPR011006">
    <property type="entry name" value="CheY-like_superfamily"/>
</dbReference>
<evidence type="ECO:0000313" key="5">
    <source>
        <dbReference type="Proteomes" id="UP001144397"/>
    </source>
</evidence>
<dbReference type="AlphaFoldDB" id="A0A9W6CLG9"/>
<evidence type="ECO:0000313" key="4">
    <source>
        <dbReference type="EMBL" id="GLI21337.1"/>
    </source>
</evidence>
<name>A0A9W6CLG9_XANFL</name>
<dbReference type="PROSITE" id="PS50110">
    <property type="entry name" value="RESPONSE_REGULATORY"/>
    <property type="match status" value="1"/>
</dbReference>
<feature type="region of interest" description="Disordered" evidence="2">
    <location>
        <begin position="124"/>
        <end position="144"/>
    </location>
</feature>
<evidence type="ECO:0000259" key="3">
    <source>
        <dbReference type="PROSITE" id="PS50110"/>
    </source>
</evidence>
<dbReference type="EMBL" id="BSDO01000001">
    <property type="protein sequence ID" value="GLI21337.1"/>
    <property type="molecule type" value="Genomic_DNA"/>
</dbReference>
<dbReference type="RefSeq" id="WP_281805857.1">
    <property type="nucleotide sequence ID" value="NZ_BSDO01000001.1"/>
</dbReference>
<dbReference type="InterPro" id="IPR001789">
    <property type="entry name" value="Sig_transdc_resp-reg_receiver"/>
</dbReference>
<dbReference type="Proteomes" id="UP001144397">
    <property type="component" value="Unassembled WGS sequence"/>
</dbReference>
<comment type="caution">
    <text evidence="4">The sequence shown here is derived from an EMBL/GenBank/DDBJ whole genome shotgun (WGS) entry which is preliminary data.</text>
</comment>
<organism evidence="4 5">
    <name type="scientific">Xanthobacter flavus</name>
    <dbReference type="NCBI Taxonomy" id="281"/>
    <lineage>
        <taxon>Bacteria</taxon>
        <taxon>Pseudomonadati</taxon>
        <taxon>Pseudomonadota</taxon>
        <taxon>Alphaproteobacteria</taxon>
        <taxon>Hyphomicrobiales</taxon>
        <taxon>Xanthobacteraceae</taxon>
        <taxon>Xanthobacter</taxon>
    </lineage>
</organism>
<dbReference type="GO" id="GO:0000160">
    <property type="term" value="P:phosphorelay signal transduction system"/>
    <property type="evidence" value="ECO:0007669"/>
    <property type="project" value="InterPro"/>
</dbReference>
<dbReference type="GeneID" id="95761805"/>
<feature type="modified residue" description="4-aspartylphosphate" evidence="1">
    <location>
        <position position="57"/>
    </location>
</feature>
<gene>
    <name evidence="4" type="ORF">XFLAVUS301_10110</name>
</gene>
<feature type="domain" description="Response regulatory" evidence="3">
    <location>
        <begin position="7"/>
        <end position="118"/>
    </location>
</feature>
<sequence>MILSGRRVLVVEDEYLVALGLDDNLRSLGYTVVGPVASLAAAVTAASSEQIDAAILDVNLAGEPVYPAATILAERGIPFIFCSGYTGSVRMPAEFADAPRVAKPYTSRVIADALADLIGAGAGSGGGSGGGDHGRRNVSASNDI</sequence>
<reference evidence="4" key="1">
    <citation type="submission" date="2022-12" db="EMBL/GenBank/DDBJ databases">
        <title>Reference genome sequencing for broad-spectrum identification of bacterial and archaeal isolates by mass spectrometry.</title>
        <authorList>
            <person name="Sekiguchi Y."/>
            <person name="Tourlousse D.M."/>
        </authorList>
    </citation>
    <scope>NUCLEOTIDE SEQUENCE</scope>
    <source>
        <strain evidence="4">301</strain>
    </source>
</reference>
<dbReference type="SMART" id="SM00448">
    <property type="entry name" value="REC"/>
    <property type="match status" value="1"/>
</dbReference>
<protein>
    <recommendedName>
        <fullName evidence="3">Response regulatory domain-containing protein</fullName>
    </recommendedName>
</protein>
<dbReference type="Gene3D" id="3.40.50.2300">
    <property type="match status" value="1"/>
</dbReference>
<evidence type="ECO:0000256" key="1">
    <source>
        <dbReference type="PROSITE-ProRule" id="PRU00169"/>
    </source>
</evidence>
<keyword evidence="1" id="KW-0597">Phosphoprotein</keyword>
<dbReference type="SUPFAM" id="SSF52172">
    <property type="entry name" value="CheY-like"/>
    <property type="match status" value="1"/>
</dbReference>
<accession>A0A9W6CLG9</accession>
<evidence type="ECO:0000256" key="2">
    <source>
        <dbReference type="SAM" id="MobiDB-lite"/>
    </source>
</evidence>